<dbReference type="OrthoDB" id="9801127at2"/>
<dbReference type="GO" id="GO:0000976">
    <property type="term" value="F:transcription cis-regulatory region binding"/>
    <property type="evidence" value="ECO:0007669"/>
    <property type="project" value="TreeGrafter"/>
</dbReference>
<reference evidence="8 9" key="1">
    <citation type="journal article" date="2014" name="Int. J. Syst. Evol. Microbiol.">
        <title>Sneathiella chungangensis sp. nov., isolated from a marine sand, and emended description of the genus Sneathiella.</title>
        <authorList>
            <person name="Siamphan C."/>
            <person name="Kim H."/>
            <person name="Lee J.S."/>
            <person name="Kim W."/>
        </authorList>
    </citation>
    <scope>NUCLEOTIDE SEQUENCE [LARGE SCALE GENOMIC DNA]</scope>
    <source>
        <strain evidence="8 9">KCTC 32476</strain>
    </source>
</reference>
<dbReference type="Gene3D" id="3.30.1490.190">
    <property type="match status" value="1"/>
</dbReference>
<dbReference type="Proteomes" id="UP000445696">
    <property type="component" value="Unassembled WGS sequence"/>
</dbReference>
<evidence type="ECO:0000313" key="8">
    <source>
        <dbReference type="EMBL" id="MZR24142.1"/>
    </source>
</evidence>
<dbReference type="AlphaFoldDB" id="A0A845MKT7"/>
<dbReference type="GO" id="GO:1900376">
    <property type="term" value="P:regulation of secondary metabolite biosynthetic process"/>
    <property type="evidence" value="ECO:0007669"/>
    <property type="project" value="TreeGrafter"/>
</dbReference>
<dbReference type="PANTHER" id="PTHR33202">
    <property type="entry name" value="ZINC UPTAKE REGULATION PROTEIN"/>
    <property type="match status" value="1"/>
</dbReference>
<name>A0A845MKT7_9PROT</name>
<protein>
    <recommendedName>
        <fullName evidence="10">Ferric uptake regulation protein</fullName>
    </recommendedName>
</protein>
<comment type="caution">
    <text evidence="8">The sequence shown here is derived from an EMBL/GenBank/DDBJ whole genome shotgun (WGS) entry which is preliminary data.</text>
</comment>
<dbReference type="GO" id="GO:0008270">
    <property type="term" value="F:zinc ion binding"/>
    <property type="evidence" value="ECO:0007669"/>
    <property type="project" value="TreeGrafter"/>
</dbReference>
<keyword evidence="3 7" id="KW-0862">Zinc</keyword>
<evidence type="ECO:0000256" key="5">
    <source>
        <dbReference type="ARBA" id="ARBA00023125"/>
    </source>
</evidence>
<keyword evidence="2" id="KW-0678">Repressor</keyword>
<evidence type="ECO:0000256" key="2">
    <source>
        <dbReference type="ARBA" id="ARBA00022491"/>
    </source>
</evidence>
<evidence type="ECO:0000256" key="3">
    <source>
        <dbReference type="ARBA" id="ARBA00022833"/>
    </source>
</evidence>
<dbReference type="InterPro" id="IPR002481">
    <property type="entry name" value="FUR"/>
</dbReference>
<proteinExistence type="inferred from homology"/>
<evidence type="ECO:0008006" key="10">
    <source>
        <dbReference type="Google" id="ProtNLM"/>
    </source>
</evidence>
<dbReference type="GO" id="GO:0005829">
    <property type="term" value="C:cytosol"/>
    <property type="evidence" value="ECO:0007669"/>
    <property type="project" value="TreeGrafter"/>
</dbReference>
<evidence type="ECO:0000256" key="6">
    <source>
        <dbReference type="ARBA" id="ARBA00023163"/>
    </source>
</evidence>
<keyword evidence="7" id="KW-0479">Metal-binding</keyword>
<feature type="binding site" evidence="7">
    <location>
        <position position="112"/>
    </location>
    <ligand>
        <name>Zn(2+)</name>
        <dbReference type="ChEBI" id="CHEBI:29105"/>
    </ligand>
</feature>
<dbReference type="InterPro" id="IPR036388">
    <property type="entry name" value="WH-like_DNA-bd_sf"/>
</dbReference>
<dbReference type="SUPFAM" id="SSF46785">
    <property type="entry name" value="Winged helix' DNA-binding domain"/>
    <property type="match status" value="1"/>
</dbReference>
<keyword evidence="5" id="KW-0238">DNA-binding</keyword>
<comment type="cofactor">
    <cofactor evidence="7">
        <name>Zn(2+)</name>
        <dbReference type="ChEBI" id="CHEBI:29105"/>
    </cofactor>
    <text evidence="7">Binds 1 zinc ion per subunit.</text>
</comment>
<keyword evidence="6" id="KW-0804">Transcription</keyword>
<evidence type="ECO:0000256" key="1">
    <source>
        <dbReference type="ARBA" id="ARBA00007957"/>
    </source>
</evidence>
<dbReference type="InterPro" id="IPR036390">
    <property type="entry name" value="WH_DNA-bd_sf"/>
</dbReference>
<feature type="binding site" evidence="7">
    <location>
        <position position="155"/>
    </location>
    <ligand>
        <name>Zn(2+)</name>
        <dbReference type="ChEBI" id="CHEBI:29105"/>
    </ligand>
</feature>
<dbReference type="GO" id="GO:0003700">
    <property type="term" value="F:DNA-binding transcription factor activity"/>
    <property type="evidence" value="ECO:0007669"/>
    <property type="project" value="InterPro"/>
</dbReference>
<dbReference type="InterPro" id="IPR043135">
    <property type="entry name" value="Fur_C"/>
</dbReference>
<evidence type="ECO:0000313" key="9">
    <source>
        <dbReference type="Proteomes" id="UP000445696"/>
    </source>
</evidence>
<comment type="similarity">
    <text evidence="1">Belongs to the Fur family.</text>
</comment>
<dbReference type="Gene3D" id="1.10.10.10">
    <property type="entry name" value="Winged helix-like DNA-binding domain superfamily/Winged helix DNA-binding domain"/>
    <property type="match status" value="1"/>
</dbReference>
<feature type="binding site" evidence="7">
    <location>
        <position position="115"/>
    </location>
    <ligand>
        <name>Zn(2+)</name>
        <dbReference type="ChEBI" id="CHEBI:29105"/>
    </ligand>
</feature>
<accession>A0A845MKT7</accession>
<gene>
    <name evidence="8" type="ORF">GQF03_17545</name>
</gene>
<sequence>MTMYNCTSHKDCIADALHQAEEICAARHLRFTEIRRKVLELVWQNHGPVKAYDILDRLDGLDHRIAAIKPPTVYRALDFLTENGLVHKINSLNAFVGCSHPLRHKECYFLICSDCGEAKECCNPDIIEAISKTSQRNEFQAEHVTLEITGECSDCRGSAAS</sequence>
<dbReference type="GO" id="GO:0045892">
    <property type="term" value="P:negative regulation of DNA-templated transcription"/>
    <property type="evidence" value="ECO:0007669"/>
    <property type="project" value="TreeGrafter"/>
</dbReference>
<dbReference type="Pfam" id="PF01475">
    <property type="entry name" value="FUR"/>
    <property type="match status" value="1"/>
</dbReference>
<dbReference type="PANTHER" id="PTHR33202:SF6">
    <property type="entry name" value="ZINC UPTAKE REGULATION PROTEIN"/>
    <property type="match status" value="1"/>
</dbReference>
<dbReference type="EMBL" id="WTVA01000015">
    <property type="protein sequence ID" value="MZR24142.1"/>
    <property type="molecule type" value="Genomic_DNA"/>
</dbReference>
<feature type="binding site" evidence="7">
    <location>
        <position position="152"/>
    </location>
    <ligand>
        <name>Zn(2+)</name>
        <dbReference type="ChEBI" id="CHEBI:29105"/>
    </ligand>
</feature>
<keyword evidence="4" id="KW-0805">Transcription regulation</keyword>
<evidence type="ECO:0000256" key="4">
    <source>
        <dbReference type="ARBA" id="ARBA00023015"/>
    </source>
</evidence>
<evidence type="ECO:0000256" key="7">
    <source>
        <dbReference type="PIRSR" id="PIRSR602481-1"/>
    </source>
</evidence>
<organism evidence="8 9">
    <name type="scientific">Sneathiella chungangensis</name>
    <dbReference type="NCBI Taxonomy" id="1418234"/>
    <lineage>
        <taxon>Bacteria</taxon>
        <taxon>Pseudomonadati</taxon>
        <taxon>Pseudomonadota</taxon>
        <taxon>Alphaproteobacteria</taxon>
        <taxon>Sneathiellales</taxon>
        <taxon>Sneathiellaceae</taxon>
        <taxon>Sneathiella</taxon>
    </lineage>
</organism>
<keyword evidence="9" id="KW-1185">Reference proteome</keyword>